<dbReference type="InterPro" id="IPR006143">
    <property type="entry name" value="RND_pump_MFP"/>
</dbReference>
<accession>A0A223MVQ7</accession>
<evidence type="ECO:0000313" key="5">
    <source>
        <dbReference type="EMBL" id="ASU21573.1"/>
    </source>
</evidence>
<proteinExistence type="inferred from homology"/>
<gene>
    <name evidence="5" type="ORF">CCZ37_02730</name>
</gene>
<keyword evidence="2" id="KW-1133">Transmembrane helix</keyword>
<dbReference type="GO" id="GO:0015562">
    <property type="term" value="F:efflux transmembrane transporter activity"/>
    <property type="evidence" value="ECO:0007669"/>
    <property type="project" value="TreeGrafter"/>
</dbReference>
<protein>
    <submittedName>
        <fullName evidence="5">Efflux transporter periplasmic adaptor subunit</fullName>
    </submittedName>
</protein>
<sequence length="368" mass="40082">MPDTNISRSSIGRFFSQRPWLLSTIFILLLCFWLGFGALKAEEPRQTTNDTIPLAKVIYQSFEAELTDKHIDLYGRTAPNRQAKIGAEIAGKITQISIAKGQPVNKGQQIVLIDQADLAAQLESAQALFKLKQKEFSAAESLKNRGLQGEVAFASAQAALAEASAVQSRAQLALRNTSVVAPFDGIVQDILIEKGDFVGVGDPMVTFIDLSKLVIEADVSERHIQKIKQNQTARIRFIDGTIIDGKVRYISRVSSPATNTFAIEVEFDNPNQSIPAGVSAEVEMSLETQLAVKITPAMLALDDQGNLGVKTLQQDRVRFIPITLVKAEQDGVWLTGLGETVDIITVGQGFVRDGDQVIAVKKPNHSAQ</sequence>
<dbReference type="NCBIfam" id="TIGR01730">
    <property type="entry name" value="RND_mfp"/>
    <property type="match status" value="1"/>
</dbReference>
<dbReference type="InterPro" id="IPR058625">
    <property type="entry name" value="MdtA-like_BSH"/>
</dbReference>
<evidence type="ECO:0000313" key="6">
    <source>
        <dbReference type="Proteomes" id="UP000215148"/>
    </source>
</evidence>
<dbReference type="SUPFAM" id="SSF111369">
    <property type="entry name" value="HlyD-like secretion proteins"/>
    <property type="match status" value="1"/>
</dbReference>
<keyword evidence="2" id="KW-0472">Membrane</keyword>
<dbReference type="GO" id="GO:1990281">
    <property type="term" value="C:efflux pump complex"/>
    <property type="evidence" value="ECO:0007669"/>
    <property type="project" value="TreeGrafter"/>
</dbReference>
<dbReference type="Gene3D" id="2.40.50.100">
    <property type="match status" value="2"/>
</dbReference>
<dbReference type="Pfam" id="PF25954">
    <property type="entry name" value="Beta-barrel_RND_2"/>
    <property type="match status" value="1"/>
</dbReference>
<keyword evidence="2" id="KW-0812">Transmembrane</keyword>
<dbReference type="Gene3D" id="2.40.30.170">
    <property type="match status" value="1"/>
</dbReference>
<dbReference type="PANTHER" id="PTHR30469:SF29">
    <property type="entry name" value="BLR2860 PROTEIN"/>
    <property type="match status" value="1"/>
</dbReference>
<evidence type="ECO:0000259" key="3">
    <source>
        <dbReference type="Pfam" id="PF25917"/>
    </source>
</evidence>
<dbReference type="EMBL" id="CP022741">
    <property type="protein sequence ID" value="ASU21573.1"/>
    <property type="molecule type" value="Genomic_DNA"/>
</dbReference>
<evidence type="ECO:0000256" key="1">
    <source>
        <dbReference type="ARBA" id="ARBA00009477"/>
    </source>
</evidence>
<dbReference type="RefSeq" id="WP_094499689.1">
    <property type="nucleotide sequence ID" value="NZ_CAWNHI010000001.1"/>
</dbReference>
<dbReference type="Pfam" id="PF25917">
    <property type="entry name" value="BSH_RND"/>
    <property type="match status" value="1"/>
</dbReference>
<dbReference type="PANTHER" id="PTHR30469">
    <property type="entry name" value="MULTIDRUG RESISTANCE PROTEIN MDTA"/>
    <property type="match status" value="1"/>
</dbReference>
<feature type="domain" description="CusB-like beta-barrel" evidence="4">
    <location>
        <begin position="215"/>
        <end position="285"/>
    </location>
</feature>
<dbReference type="InterPro" id="IPR058792">
    <property type="entry name" value="Beta-barrel_RND_2"/>
</dbReference>
<dbReference type="Proteomes" id="UP000215148">
    <property type="component" value="Chromosome 1"/>
</dbReference>
<reference evidence="5 6" key="1">
    <citation type="submission" date="2017-08" db="EMBL/GenBank/DDBJ databases">
        <title>The Vibrio qinghaiensis sp.-Q67 is a luminous bacteria isolated firstly from Qinghai lake, Qinghai province, China, which has been proved to be very sensitive to detect environmental and food pollutants. Therefore, complete genome analysis of V. qinghaiensis sp.-Q67 highlights the potential application of this strain on detection of hazards in the contaminated environments.</title>
        <authorList>
            <person name="Gong L."/>
        </authorList>
    </citation>
    <scope>NUCLEOTIDE SEQUENCE [LARGE SCALE GENOMIC DNA]</scope>
    <source>
        <strain evidence="5 6">Q67</strain>
    </source>
</reference>
<feature type="domain" description="Multidrug resistance protein MdtA-like barrel-sandwich hybrid" evidence="3">
    <location>
        <begin position="81"/>
        <end position="204"/>
    </location>
</feature>
<feature type="transmembrane region" description="Helical" evidence="2">
    <location>
        <begin position="20"/>
        <end position="39"/>
    </location>
</feature>
<evidence type="ECO:0000259" key="4">
    <source>
        <dbReference type="Pfam" id="PF25954"/>
    </source>
</evidence>
<keyword evidence="6" id="KW-1185">Reference proteome</keyword>
<name>A0A223MVQ7_9VIBR</name>
<dbReference type="AlphaFoldDB" id="A0A223MVQ7"/>
<dbReference type="KEGG" id="vqi:CCZ37_02730"/>
<comment type="similarity">
    <text evidence="1">Belongs to the membrane fusion protein (MFP) (TC 8.A.1) family.</text>
</comment>
<evidence type="ECO:0000256" key="2">
    <source>
        <dbReference type="SAM" id="Phobius"/>
    </source>
</evidence>
<organism evidence="5 6">
    <name type="scientific">Vibrio qinghaiensis</name>
    <dbReference type="NCBI Taxonomy" id="2025808"/>
    <lineage>
        <taxon>Bacteria</taxon>
        <taxon>Pseudomonadati</taxon>
        <taxon>Pseudomonadota</taxon>
        <taxon>Gammaproteobacteria</taxon>
        <taxon>Vibrionales</taxon>
        <taxon>Vibrionaceae</taxon>
        <taxon>Vibrio</taxon>
    </lineage>
</organism>